<protein>
    <submittedName>
        <fullName evidence="1">Uncharacterized protein</fullName>
    </submittedName>
</protein>
<name>A0AAE3XZ12_VARPD</name>
<dbReference type="Proteomes" id="UP001184828">
    <property type="component" value="Unassembled WGS sequence"/>
</dbReference>
<dbReference type="AlphaFoldDB" id="A0AAE3XZ12"/>
<proteinExistence type="predicted"/>
<reference evidence="1" key="1">
    <citation type="submission" date="2023-07" db="EMBL/GenBank/DDBJ databases">
        <title>Sorghum-associated microbial communities from plants grown in Nebraska, USA.</title>
        <authorList>
            <person name="Schachtman D."/>
        </authorList>
    </citation>
    <scope>NUCLEOTIDE SEQUENCE</scope>
    <source>
        <strain evidence="1">DS2114</strain>
    </source>
</reference>
<organism evidence="1 2">
    <name type="scientific">Variovorax paradoxus</name>
    <dbReference type="NCBI Taxonomy" id="34073"/>
    <lineage>
        <taxon>Bacteria</taxon>
        <taxon>Pseudomonadati</taxon>
        <taxon>Pseudomonadota</taxon>
        <taxon>Betaproteobacteria</taxon>
        <taxon>Burkholderiales</taxon>
        <taxon>Comamonadaceae</taxon>
        <taxon>Variovorax</taxon>
    </lineage>
</organism>
<sequence>MKHWKVSEGNGMLPWVKRSKASSHPRYLQNPAKGMPLRLRAVAASGK</sequence>
<evidence type="ECO:0000313" key="2">
    <source>
        <dbReference type="Proteomes" id="UP001184828"/>
    </source>
</evidence>
<comment type="caution">
    <text evidence="1">The sequence shown here is derived from an EMBL/GenBank/DDBJ whole genome shotgun (WGS) entry which is preliminary data.</text>
</comment>
<dbReference type="EMBL" id="JAVDQZ010000005">
    <property type="protein sequence ID" value="MDR6427524.1"/>
    <property type="molecule type" value="Genomic_DNA"/>
</dbReference>
<gene>
    <name evidence="1" type="ORF">J2738_003679</name>
</gene>
<accession>A0AAE3XZ12</accession>
<evidence type="ECO:0000313" key="1">
    <source>
        <dbReference type="EMBL" id="MDR6427524.1"/>
    </source>
</evidence>